<name>A0A918HW39_9ACTN</name>
<keyword evidence="3" id="KW-1185">Reference proteome</keyword>
<dbReference type="AlphaFoldDB" id="A0A918HW39"/>
<gene>
    <name evidence="2" type="ORF">GCM10010274_24460</name>
</gene>
<feature type="compositionally biased region" description="Pro residues" evidence="1">
    <location>
        <begin position="39"/>
        <end position="63"/>
    </location>
</feature>
<feature type="region of interest" description="Disordered" evidence="1">
    <location>
        <begin position="1"/>
        <end position="91"/>
    </location>
</feature>
<evidence type="ECO:0000313" key="3">
    <source>
        <dbReference type="Proteomes" id="UP000636661"/>
    </source>
</evidence>
<accession>A0A918HW39</accession>
<evidence type="ECO:0000256" key="1">
    <source>
        <dbReference type="SAM" id="MobiDB-lite"/>
    </source>
</evidence>
<dbReference type="Proteomes" id="UP000636661">
    <property type="component" value="Unassembled WGS sequence"/>
</dbReference>
<evidence type="ECO:0000313" key="2">
    <source>
        <dbReference type="EMBL" id="GGU36206.1"/>
    </source>
</evidence>
<sequence length="91" mass="9252">MGDEEDEPRRAEADDGAAVRTMTLHAPQDAPTGTIGSARPPPRPRTAPRPGPPQPTAAPPTPRPTAAGGPQDAERVGAAESGRSLSCSVHA</sequence>
<reference evidence="2" key="2">
    <citation type="submission" date="2020-09" db="EMBL/GenBank/DDBJ databases">
        <authorList>
            <person name="Sun Q."/>
            <person name="Ohkuma M."/>
        </authorList>
    </citation>
    <scope>NUCLEOTIDE SEQUENCE</scope>
    <source>
        <strain evidence="2">JCM 4391</strain>
    </source>
</reference>
<protein>
    <submittedName>
        <fullName evidence="2">Uncharacterized protein</fullName>
    </submittedName>
</protein>
<reference evidence="2" key="1">
    <citation type="journal article" date="2014" name="Int. J. Syst. Evol. Microbiol.">
        <title>Complete genome sequence of Corynebacterium casei LMG S-19264T (=DSM 44701T), isolated from a smear-ripened cheese.</title>
        <authorList>
            <consortium name="US DOE Joint Genome Institute (JGI-PGF)"/>
            <person name="Walter F."/>
            <person name="Albersmeier A."/>
            <person name="Kalinowski J."/>
            <person name="Ruckert C."/>
        </authorList>
    </citation>
    <scope>NUCLEOTIDE SEQUENCE</scope>
    <source>
        <strain evidence="2">JCM 4391</strain>
    </source>
</reference>
<dbReference type="EMBL" id="BMTP01000005">
    <property type="protein sequence ID" value="GGU36206.1"/>
    <property type="molecule type" value="Genomic_DNA"/>
</dbReference>
<comment type="caution">
    <text evidence="2">The sequence shown here is derived from an EMBL/GenBank/DDBJ whole genome shotgun (WGS) entry which is preliminary data.</text>
</comment>
<proteinExistence type="predicted"/>
<organism evidence="2 3">
    <name type="scientific">Streptomyces lavendofoliae</name>
    <dbReference type="NCBI Taxonomy" id="67314"/>
    <lineage>
        <taxon>Bacteria</taxon>
        <taxon>Bacillati</taxon>
        <taxon>Actinomycetota</taxon>
        <taxon>Actinomycetes</taxon>
        <taxon>Kitasatosporales</taxon>
        <taxon>Streptomycetaceae</taxon>
        <taxon>Streptomyces</taxon>
    </lineage>
</organism>